<feature type="transmembrane region" description="Helical" evidence="1">
    <location>
        <begin position="139"/>
        <end position="166"/>
    </location>
</feature>
<keyword evidence="1" id="KW-0472">Membrane</keyword>
<dbReference type="RefSeq" id="WP_184392101.1">
    <property type="nucleotide sequence ID" value="NZ_BAAAJD010000043.1"/>
</dbReference>
<feature type="transmembrane region" description="Helical" evidence="1">
    <location>
        <begin position="396"/>
        <end position="417"/>
    </location>
</feature>
<feature type="transmembrane region" description="Helical" evidence="1">
    <location>
        <begin position="64"/>
        <end position="83"/>
    </location>
</feature>
<keyword evidence="4" id="KW-1185">Reference proteome</keyword>
<feature type="transmembrane region" description="Helical" evidence="1">
    <location>
        <begin position="217"/>
        <end position="238"/>
    </location>
</feature>
<feature type="transmembrane region" description="Helical" evidence="1">
    <location>
        <begin position="368"/>
        <end position="389"/>
    </location>
</feature>
<dbReference type="InterPro" id="IPR011642">
    <property type="entry name" value="Gate_dom"/>
</dbReference>
<keyword evidence="1" id="KW-0812">Transmembrane</keyword>
<dbReference type="Pfam" id="PF07670">
    <property type="entry name" value="Gate"/>
    <property type="match status" value="1"/>
</dbReference>
<dbReference type="AlphaFoldDB" id="A0A7W8QN79"/>
<sequence length="451" mass="47656">MSPSSRPTSQSGAQTRRGGFRFVVATLTGLAFFLLPIRVDGEWTIPFDLLVNLVKEGAPDAVRLYAAAATVVAALLTLAAAVVRRRDRGPAAFLGHFATGPVFTVLRTAGAVLAVMVVAGVGPAAVLDEGVGPLIFDSVVLSVAVIVPLGAVFVSLLVSYGGLEFIGTLARPVMRPVFKVPGRGALDALASFVGSYSIGLYVTNRMYLEGRYTTREAATIATCFSSVSLGFFAVVAATLDLMPYFPLIVGSVLLLSVLLSVVLVRIPPLSRIPDDYLGEGVPEPEPERPLLRAALRSGLERARSAEGVGRECVRSFAEGVRLALVILPSIMAVGTAAILVAQHTPLFDWLGRPLEPVIALLGIPDPEVVAPASLVGISEMFLPALLTVGAAVEAKFFIAVLSLTQILFFSATIPLLLELDVPVRLRDCIVLFLLRTAISIPLVALITHLVF</sequence>
<keyword evidence="1" id="KW-1133">Transmembrane helix</keyword>
<feature type="domain" description="Nucleoside transporter/FeoB GTPase Gate" evidence="2">
    <location>
        <begin position="140"/>
        <end position="239"/>
    </location>
</feature>
<dbReference type="EMBL" id="JACHDB010000001">
    <property type="protein sequence ID" value="MBB5432546.1"/>
    <property type="molecule type" value="Genomic_DNA"/>
</dbReference>
<accession>A0A7W8QN79</accession>
<organism evidence="3 4">
    <name type="scientific">Nocardiopsis composta</name>
    <dbReference type="NCBI Taxonomy" id="157465"/>
    <lineage>
        <taxon>Bacteria</taxon>
        <taxon>Bacillati</taxon>
        <taxon>Actinomycetota</taxon>
        <taxon>Actinomycetes</taxon>
        <taxon>Streptosporangiales</taxon>
        <taxon>Nocardiopsidaceae</taxon>
        <taxon>Nocardiopsis</taxon>
    </lineage>
</organism>
<feature type="transmembrane region" description="Helical" evidence="1">
    <location>
        <begin position="104"/>
        <end position="127"/>
    </location>
</feature>
<gene>
    <name evidence="3" type="ORF">HDA36_002630</name>
</gene>
<feature type="transmembrane region" description="Helical" evidence="1">
    <location>
        <begin position="244"/>
        <end position="264"/>
    </location>
</feature>
<evidence type="ECO:0000256" key="1">
    <source>
        <dbReference type="SAM" id="Phobius"/>
    </source>
</evidence>
<feature type="transmembrane region" description="Helical" evidence="1">
    <location>
        <begin position="429"/>
        <end position="450"/>
    </location>
</feature>
<name>A0A7W8QN79_9ACTN</name>
<feature type="transmembrane region" description="Helical" evidence="1">
    <location>
        <begin position="320"/>
        <end position="341"/>
    </location>
</feature>
<evidence type="ECO:0000259" key="2">
    <source>
        <dbReference type="Pfam" id="PF07670"/>
    </source>
</evidence>
<reference evidence="3 4" key="1">
    <citation type="submission" date="2020-08" db="EMBL/GenBank/DDBJ databases">
        <title>Sequencing the genomes of 1000 actinobacteria strains.</title>
        <authorList>
            <person name="Klenk H.-P."/>
        </authorList>
    </citation>
    <scope>NUCLEOTIDE SEQUENCE [LARGE SCALE GENOMIC DNA]</scope>
    <source>
        <strain evidence="3 4">DSM 44551</strain>
    </source>
</reference>
<evidence type="ECO:0000313" key="3">
    <source>
        <dbReference type="EMBL" id="MBB5432546.1"/>
    </source>
</evidence>
<proteinExistence type="predicted"/>
<protein>
    <submittedName>
        <fullName evidence="3">Nucleoside recognition membrane protein YjiH</fullName>
    </submittedName>
</protein>
<evidence type="ECO:0000313" key="4">
    <source>
        <dbReference type="Proteomes" id="UP000572635"/>
    </source>
</evidence>
<feature type="transmembrane region" description="Helical" evidence="1">
    <location>
        <begin position="20"/>
        <end position="39"/>
    </location>
</feature>
<comment type="caution">
    <text evidence="3">The sequence shown here is derived from an EMBL/GenBank/DDBJ whole genome shotgun (WGS) entry which is preliminary data.</text>
</comment>
<dbReference type="Proteomes" id="UP000572635">
    <property type="component" value="Unassembled WGS sequence"/>
</dbReference>